<sequence length="794" mass="87851">MNVNRQSISRDPGTTTFFCLAILLSVGAWLRLHNLGAPSMWADEMQAAFGASFPLDYLARWIMQVEVHPPTYHLLLKIFLFFGDADAILRLPSALCGIATIYLVYRLAAESQGEEAGLFAAALLTGNSLHIWISRQVRPYGVLVFLFSLSLLYFLRFLRDGTEKNFRRFLLANIPVVLFHLLSVLILAAQAVILLCTTLGRRTRPRQLAVFCVASAVCFLPVSPVLLKTMLHRPDLTTPSPLGKVIQDTLGNLSGLFDFFQTGWTLPAYLVPLGLGLVRLGFVSRLSLGVTAAFVLTPLAIIILKHYAAYYFSTHLAFMLPVLLIPAGLGAAMACPFGKRAAGVLSVCLALALGASVFSKNGDKLYREDSLVVTWWNFGNFKAMARTLKDYATEKAMIVFNDPLLEKATDWYYRQEHRRSFMAAQGLTPQDKQATLHVMDIHDNFSGLSDVLERAKRGGNFLATSRAEKLHIATLSFPRFPITAIDSLPFTVTYTAEPDDVLARAYALKDVGLKTDGSRFLRAARYDSPGVVAYCLENTTRAPIDFIAVGVQFENTGKDNQISLEYAFDAGPPVRKLLTKGPDTRRFSYDTIQPPGEFRTLHLKVEMACRQITAQKVEGNLETLLVKSVFVALCDPQTQGPCSTGIMDWHNKMLQASYIAEYFLQSGPEQAFSVTDPSAATSHSEKAGWEILSPVSDDRPVLLHVNLRSAGQDLVFYPRVGGNSSIRAFQVGPDGAQNTIMTIPGIPGHWSPVAAQYPLPEIQGEMFIELKGKQAQLWRTQDTVLFSRDSYRVP</sequence>
<dbReference type="GO" id="GO:0009103">
    <property type="term" value="P:lipopolysaccharide biosynthetic process"/>
    <property type="evidence" value="ECO:0007669"/>
    <property type="project" value="UniProtKB-ARBA"/>
</dbReference>
<dbReference type="KEGG" id="dcb:C3Y92_15580"/>
<evidence type="ECO:0000256" key="3">
    <source>
        <dbReference type="ARBA" id="ARBA00022676"/>
    </source>
</evidence>
<dbReference type="RefSeq" id="WP_129354140.1">
    <property type="nucleotide sequence ID" value="NZ_CP026538.1"/>
</dbReference>
<dbReference type="GO" id="GO:0016763">
    <property type="term" value="F:pentosyltransferase activity"/>
    <property type="evidence" value="ECO:0007669"/>
    <property type="project" value="TreeGrafter"/>
</dbReference>
<feature type="transmembrane region" description="Helical" evidence="8">
    <location>
        <begin position="170"/>
        <end position="196"/>
    </location>
</feature>
<keyword evidence="2" id="KW-1003">Cell membrane</keyword>
<comment type="subcellular location">
    <subcellularLocation>
        <location evidence="1">Cell membrane</location>
        <topology evidence="1">Multi-pass membrane protein</topology>
    </subcellularLocation>
</comment>
<evidence type="ECO:0000256" key="8">
    <source>
        <dbReference type="SAM" id="Phobius"/>
    </source>
</evidence>
<evidence type="ECO:0000256" key="5">
    <source>
        <dbReference type="ARBA" id="ARBA00022692"/>
    </source>
</evidence>
<dbReference type="OrthoDB" id="5437149at2"/>
<keyword evidence="4" id="KW-0808">Transferase</keyword>
<evidence type="ECO:0000256" key="4">
    <source>
        <dbReference type="ARBA" id="ARBA00022679"/>
    </source>
</evidence>
<dbReference type="Pfam" id="PF13231">
    <property type="entry name" value="PMT_2"/>
    <property type="match status" value="1"/>
</dbReference>
<dbReference type="PANTHER" id="PTHR33908">
    <property type="entry name" value="MANNOSYLTRANSFERASE YKCB-RELATED"/>
    <property type="match status" value="1"/>
</dbReference>
<evidence type="ECO:0000313" key="11">
    <source>
        <dbReference type="Proteomes" id="UP000293296"/>
    </source>
</evidence>
<keyword evidence="7 8" id="KW-0472">Membrane</keyword>
<keyword evidence="11" id="KW-1185">Reference proteome</keyword>
<feature type="transmembrane region" description="Helical" evidence="8">
    <location>
        <begin position="208"/>
        <end position="227"/>
    </location>
</feature>
<organism evidence="10 11">
    <name type="scientific">Solidesulfovibrio carbinolicus</name>
    <dbReference type="NCBI Taxonomy" id="296842"/>
    <lineage>
        <taxon>Bacteria</taxon>
        <taxon>Pseudomonadati</taxon>
        <taxon>Thermodesulfobacteriota</taxon>
        <taxon>Desulfovibrionia</taxon>
        <taxon>Desulfovibrionales</taxon>
        <taxon>Desulfovibrionaceae</taxon>
        <taxon>Solidesulfovibrio</taxon>
    </lineage>
</organism>
<feature type="transmembrane region" description="Helical" evidence="8">
    <location>
        <begin position="316"/>
        <end position="334"/>
    </location>
</feature>
<name>A0A4V0YR50_9BACT</name>
<evidence type="ECO:0000256" key="1">
    <source>
        <dbReference type="ARBA" id="ARBA00004651"/>
    </source>
</evidence>
<protein>
    <recommendedName>
        <fullName evidence="9">Glycosyltransferase RgtA/B/C/D-like domain-containing protein</fullName>
    </recommendedName>
</protein>
<dbReference type="PANTHER" id="PTHR33908:SF11">
    <property type="entry name" value="MEMBRANE PROTEIN"/>
    <property type="match status" value="1"/>
</dbReference>
<feature type="transmembrane region" description="Helical" evidence="8">
    <location>
        <begin position="140"/>
        <end position="158"/>
    </location>
</feature>
<dbReference type="AlphaFoldDB" id="A0A4V0YR50"/>
<evidence type="ECO:0000256" key="7">
    <source>
        <dbReference type="ARBA" id="ARBA00023136"/>
    </source>
</evidence>
<dbReference type="Proteomes" id="UP000293296">
    <property type="component" value="Chromosome"/>
</dbReference>
<feature type="transmembrane region" description="Helical" evidence="8">
    <location>
        <begin position="12"/>
        <end position="30"/>
    </location>
</feature>
<dbReference type="InterPro" id="IPR050297">
    <property type="entry name" value="LipidA_mod_glycosyltrf_83"/>
</dbReference>
<feature type="transmembrane region" description="Helical" evidence="8">
    <location>
        <begin position="87"/>
        <end position="105"/>
    </location>
</feature>
<keyword evidence="6 8" id="KW-1133">Transmembrane helix</keyword>
<feature type="transmembrane region" description="Helical" evidence="8">
    <location>
        <begin position="282"/>
        <end position="304"/>
    </location>
</feature>
<accession>A0A4V0YR50</accession>
<dbReference type="InterPro" id="IPR038731">
    <property type="entry name" value="RgtA/B/C-like"/>
</dbReference>
<evidence type="ECO:0000259" key="9">
    <source>
        <dbReference type="Pfam" id="PF13231"/>
    </source>
</evidence>
<evidence type="ECO:0000313" key="10">
    <source>
        <dbReference type="EMBL" id="QAZ68572.1"/>
    </source>
</evidence>
<feature type="transmembrane region" description="Helical" evidence="8">
    <location>
        <begin position="340"/>
        <end position="358"/>
    </location>
</feature>
<evidence type="ECO:0000256" key="6">
    <source>
        <dbReference type="ARBA" id="ARBA00022989"/>
    </source>
</evidence>
<keyword evidence="5 8" id="KW-0812">Transmembrane</keyword>
<dbReference type="GO" id="GO:0005886">
    <property type="term" value="C:plasma membrane"/>
    <property type="evidence" value="ECO:0007669"/>
    <property type="project" value="UniProtKB-SubCell"/>
</dbReference>
<feature type="domain" description="Glycosyltransferase RgtA/B/C/D-like" evidence="9">
    <location>
        <begin position="68"/>
        <end position="226"/>
    </location>
</feature>
<evidence type="ECO:0000256" key="2">
    <source>
        <dbReference type="ARBA" id="ARBA00022475"/>
    </source>
</evidence>
<gene>
    <name evidence="10" type="ORF">C3Y92_15580</name>
</gene>
<reference evidence="10 11" key="1">
    <citation type="submission" date="2018-02" db="EMBL/GenBank/DDBJ databases">
        <title>Genome sequence of Desulfovibrio carbinolicus DSM 3852.</title>
        <authorList>
            <person name="Wilbanks E."/>
            <person name="Skennerton C.T."/>
            <person name="Orphan V.J."/>
        </authorList>
    </citation>
    <scope>NUCLEOTIDE SEQUENCE [LARGE SCALE GENOMIC DNA]</scope>
    <source>
        <strain evidence="10 11">DSM 3852</strain>
    </source>
</reference>
<dbReference type="EMBL" id="CP026538">
    <property type="protein sequence ID" value="QAZ68572.1"/>
    <property type="molecule type" value="Genomic_DNA"/>
</dbReference>
<keyword evidence="3" id="KW-0328">Glycosyltransferase</keyword>
<proteinExistence type="predicted"/>